<comment type="caution">
    <text evidence="1">The sequence shown here is derived from an EMBL/GenBank/DDBJ whole genome shotgun (WGS) entry which is preliminary data.</text>
</comment>
<accession>A0A841UK09</accession>
<gene>
    <name evidence="1" type="ORF">H0902_11270</name>
</gene>
<evidence type="ECO:0000313" key="2">
    <source>
        <dbReference type="Proteomes" id="UP000551499"/>
    </source>
</evidence>
<evidence type="ECO:0008006" key="3">
    <source>
        <dbReference type="Google" id="ProtNLM"/>
    </source>
</evidence>
<proteinExistence type="predicted"/>
<protein>
    <recommendedName>
        <fullName evidence="3">HEPN domain-containing protein</fullName>
    </recommendedName>
</protein>
<evidence type="ECO:0000313" key="1">
    <source>
        <dbReference type="EMBL" id="MBC1191363.1"/>
    </source>
</evidence>
<organism evidence="1 2">
    <name type="scientific">Microcystis aeruginosa BLCC-F108</name>
    <dbReference type="NCBI Taxonomy" id="2755317"/>
    <lineage>
        <taxon>Bacteria</taxon>
        <taxon>Bacillati</taxon>
        <taxon>Cyanobacteriota</taxon>
        <taxon>Cyanophyceae</taxon>
        <taxon>Oscillatoriophycideae</taxon>
        <taxon>Chroococcales</taxon>
        <taxon>Microcystaceae</taxon>
        <taxon>Microcystis</taxon>
    </lineage>
</organism>
<sequence>MQRVDWVIPFTDRELQKAWRENQRAAKVKTITNAHRLLLFYSVECGLKAVLLKRQSKDCTDSCPELVEVQHDINKLLDKLRAGENLKLPSQLSMNPLKKNQERKFSCAEINQMWRYGGCCDNIKDNELEKKLLDILSWIAQELQGL</sequence>
<dbReference type="EMBL" id="JACEGB010000199">
    <property type="protein sequence ID" value="MBC1191363.1"/>
    <property type="molecule type" value="Genomic_DNA"/>
</dbReference>
<dbReference type="Proteomes" id="UP000551499">
    <property type="component" value="Unassembled WGS sequence"/>
</dbReference>
<reference evidence="1 2" key="1">
    <citation type="submission" date="2020-07" db="EMBL/GenBank/DDBJ databases">
        <title>Genomes of two Microcystis aeruginosa (Cyanobacteria) strains from Florida (USA) with disparate toxicogenic potential.</title>
        <authorList>
            <person name="Lefler F.W."/>
            <person name="Barbosa M."/>
            <person name="Berthold D.E."/>
            <person name="Laughinghouse H.D. IV."/>
        </authorList>
    </citation>
    <scope>NUCLEOTIDE SEQUENCE [LARGE SCALE GENOMIC DNA]</scope>
    <source>
        <strain evidence="1 2">BLCCF108</strain>
    </source>
</reference>
<name>A0A841UK09_MICAE</name>
<dbReference type="AlphaFoldDB" id="A0A841UK09"/>